<feature type="transmembrane region" description="Helical" evidence="2">
    <location>
        <begin position="36"/>
        <end position="53"/>
    </location>
</feature>
<evidence type="ECO:0000256" key="2">
    <source>
        <dbReference type="SAM" id="Phobius"/>
    </source>
</evidence>
<keyword evidence="2" id="KW-0812">Transmembrane</keyword>
<sequence length="85" mass="8845">MRNYAVHLICHLLVVLAGLAGGIATGLWLFDGNAAAGWLAPLALVVALGVLALQAGHLRRERASPAPRGSRDSRGGRTLPEPGTR</sequence>
<evidence type="ECO:0000313" key="3">
    <source>
        <dbReference type="EMBL" id="SFE06921.1"/>
    </source>
</evidence>
<dbReference type="Proteomes" id="UP000198716">
    <property type="component" value="Unassembled WGS sequence"/>
</dbReference>
<evidence type="ECO:0000313" key="4">
    <source>
        <dbReference type="Proteomes" id="UP000198716"/>
    </source>
</evidence>
<evidence type="ECO:0000256" key="1">
    <source>
        <dbReference type="SAM" id="MobiDB-lite"/>
    </source>
</evidence>
<dbReference type="EMBL" id="FOMZ01000007">
    <property type="protein sequence ID" value="SFE06921.1"/>
    <property type="molecule type" value="Genomic_DNA"/>
</dbReference>
<keyword evidence="4" id="KW-1185">Reference proteome</keyword>
<feature type="transmembrane region" description="Helical" evidence="2">
    <location>
        <begin position="12"/>
        <end position="30"/>
    </location>
</feature>
<gene>
    <name evidence="3" type="ORF">SAMN04487819_107188</name>
</gene>
<protein>
    <submittedName>
        <fullName evidence="3">Uncharacterized protein</fullName>
    </submittedName>
</protein>
<keyword evidence="2" id="KW-1133">Transmembrane helix</keyword>
<keyword evidence="2" id="KW-0472">Membrane</keyword>
<accession>A0A1I1XI98</accession>
<dbReference type="RefSeq" id="WP_092927273.1">
    <property type="nucleotide sequence ID" value="NZ_FOMZ01000007.1"/>
</dbReference>
<feature type="region of interest" description="Disordered" evidence="1">
    <location>
        <begin position="60"/>
        <end position="85"/>
    </location>
</feature>
<name>A0A1I1XI98_9ACTN</name>
<reference evidence="4" key="1">
    <citation type="submission" date="2016-10" db="EMBL/GenBank/DDBJ databases">
        <authorList>
            <person name="Varghese N."/>
            <person name="Submissions S."/>
        </authorList>
    </citation>
    <scope>NUCLEOTIDE SEQUENCE [LARGE SCALE GENOMIC DNA]</scope>
    <source>
        <strain evidence="4">DSM 45004</strain>
    </source>
</reference>
<dbReference type="AlphaFoldDB" id="A0A1I1XI98"/>
<organism evidence="3 4">
    <name type="scientific">Actinopolyspora alba</name>
    <dbReference type="NCBI Taxonomy" id="673379"/>
    <lineage>
        <taxon>Bacteria</taxon>
        <taxon>Bacillati</taxon>
        <taxon>Actinomycetota</taxon>
        <taxon>Actinomycetes</taxon>
        <taxon>Actinopolysporales</taxon>
        <taxon>Actinopolysporaceae</taxon>
        <taxon>Actinopolyspora</taxon>
        <taxon>Actinopolyspora alba group</taxon>
    </lineage>
</organism>
<proteinExistence type="predicted"/>